<feature type="domain" description="Amidohydrolase 3" evidence="4">
    <location>
        <begin position="39"/>
        <end position="399"/>
    </location>
</feature>
<dbReference type="Proteomes" id="UP000502706">
    <property type="component" value="Chromosome"/>
</dbReference>
<protein>
    <submittedName>
        <fullName evidence="5">Cytosine deaminase</fullName>
    </submittedName>
</protein>
<dbReference type="PANTHER" id="PTHR32027">
    <property type="entry name" value="CYTOSINE DEAMINASE"/>
    <property type="match status" value="1"/>
</dbReference>
<evidence type="ECO:0000313" key="5">
    <source>
        <dbReference type="EMBL" id="QIN77270.1"/>
    </source>
</evidence>
<dbReference type="InterPro" id="IPR011059">
    <property type="entry name" value="Metal-dep_hydrolase_composite"/>
</dbReference>
<evidence type="ECO:0000256" key="1">
    <source>
        <dbReference type="ARBA" id="ARBA00022723"/>
    </source>
</evidence>
<keyword evidence="1" id="KW-0479">Metal-binding</keyword>
<dbReference type="GO" id="GO:0004131">
    <property type="term" value="F:cytosine deaminase activity"/>
    <property type="evidence" value="ECO:0007669"/>
    <property type="project" value="TreeGrafter"/>
</dbReference>
<feature type="region of interest" description="Disordered" evidence="3">
    <location>
        <begin position="419"/>
        <end position="439"/>
    </location>
</feature>
<dbReference type="Gene3D" id="3.20.20.140">
    <property type="entry name" value="Metal-dependent hydrolases"/>
    <property type="match status" value="1"/>
</dbReference>
<dbReference type="InterPro" id="IPR032466">
    <property type="entry name" value="Metal_Hydrolase"/>
</dbReference>
<dbReference type="FunFam" id="3.20.20.140:FF:000019">
    <property type="entry name" value="Cytosine deaminase"/>
    <property type="match status" value="1"/>
</dbReference>
<dbReference type="GO" id="GO:0035888">
    <property type="term" value="F:isoguanine deaminase activity"/>
    <property type="evidence" value="ECO:0007669"/>
    <property type="project" value="TreeGrafter"/>
</dbReference>
<proteinExistence type="predicted"/>
<evidence type="ECO:0000313" key="6">
    <source>
        <dbReference type="Proteomes" id="UP000502706"/>
    </source>
</evidence>
<organism evidence="5 6">
    <name type="scientific">Rubrobacter marinus</name>
    <dbReference type="NCBI Taxonomy" id="2653852"/>
    <lineage>
        <taxon>Bacteria</taxon>
        <taxon>Bacillati</taxon>
        <taxon>Actinomycetota</taxon>
        <taxon>Rubrobacteria</taxon>
        <taxon>Rubrobacterales</taxon>
        <taxon>Rubrobacteraceae</taxon>
        <taxon>Rubrobacter</taxon>
    </lineage>
</organism>
<evidence type="ECO:0000256" key="2">
    <source>
        <dbReference type="ARBA" id="ARBA00022801"/>
    </source>
</evidence>
<dbReference type="SUPFAM" id="SSF51338">
    <property type="entry name" value="Composite domain of metallo-dependent hydrolases"/>
    <property type="match status" value="1"/>
</dbReference>
<dbReference type="EMBL" id="CP045121">
    <property type="protein sequence ID" value="QIN77270.1"/>
    <property type="molecule type" value="Genomic_DNA"/>
</dbReference>
<dbReference type="SUPFAM" id="SSF51556">
    <property type="entry name" value="Metallo-dependent hydrolases"/>
    <property type="match status" value="1"/>
</dbReference>
<keyword evidence="2" id="KW-0378">Hydrolase</keyword>
<dbReference type="InterPro" id="IPR013108">
    <property type="entry name" value="Amidohydro_3"/>
</dbReference>
<dbReference type="PANTHER" id="PTHR32027:SF0">
    <property type="entry name" value="CYTOSINE DEAMINASE"/>
    <property type="match status" value="1"/>
</dbReference>
<dbReference type="NCBIfam" id="NF005748">
    <property type="entry name" value="PRK07572.1"/>
    <property type="match status" value="1"/>
</dbReference>
<sequence length="439" mass="48475">MYDLIIRGARLDGAVVDVAVAGGRIGRIAPRIGESGVREIEAGGRLVSPPFIESHVHLDTTLTAGDPRWNESGTLFEGIRIWSERKRSVTREDVISRATELLRWQAAQGVLHVRTHVDVTDPSLTGLKAMLEVRERVRGWTDVRIVAFPQEGILSYARGSELMEEALRLGADAVGGIPHYEHTREMGAASVRESFRLAEKYDKPVDIHCDETDDPESRFLEVMAAEAIRTGMGPRVTASHTTAFGSYDNAYAFKLMGFLARADINFVANPLVNITLQGRYDSYPKRRGLTRVKELLQHGLNVSLGYDDIMDPWYPLGTGGMLQPAHMAVHACHMTSREEVTACFDMVTQNAARTLGVEGYGLAEGNRASFVLVDAPDKWDAIRRLATTTLVVRDGEVVAEARPAEHRLMGEVVEFRRKGRASARSPSRARAISGRTEEA</sequence>
<dbReference type="KEGG" id="rmar:GBA65_00655"/>
<name>A0A6G8PS58_9ACTN</name>
<dbReference type="InterPro" id="IPR052349">
    <property type="entry name" value="Metallo-hydrolase_Enzymes"/>
</dbReference>
<reference evidence="5 6" key="1">
    <citation type="submission" date="2019-10" db="EMBL/GenBank/DDBJ databases">
        <title>Rubrobacter sp nov SCSIO 52915 isolated from a deep-sea sediment in the South China Sea.</title>
        <authorList>
            <person name="Chen R.W."/>
        </authorList>
    </citation>
    <scope>NUCLEOTIDE SEQUENCE [LARGE SCALE GENOMIC DNA]</scope>
    <source>
        <strain evidence="5 6">SCSIO 52915</strain>
    </source>
</reference>
<dbReference type="CDD" id="cd01293">
    <property type="entry name" value="Bact_CD"/>
    <property type="match status" value="1"/>
</dbReference>
<evidence type="ECO:0000256" key="3">
    <source>
        <dbReference type="SAM" id="MobiDB-lite"/>
    </source>
</evidence>
<keyword evidence="6" id="KW-1185">Reference proteome</keyword>
<accession>A0A6G8PS58</accession>
<dbReference type="GO" id="GO:0006209">
    <property type="term" value="P:cytosine catabolic process"/>
    <property type="evidence" value="ECO:0007669"/>
    <property type="project" value="TreeGrafter"/>
</dbReference>
<dbReference type="RefSeq" id="WP_166394938.1">
    <property type="nucleotide sequence ID" value="NZ_CP045121.1"/>
</dbReference>
<dbReference type="GO" id="GO:0046872">
    <property type="term" value="F:metal ion binding"/>
    <property type="evidence" value="ECO:0007669"/>
    <property type="project" value="UniProtKB-KW"/>
</dbReference>
<dbReference type="AlphaFoldDB" id="A0A6G8PS58"/>
<dbReference type="NCBIfam" id="NF006685">
    <property type="entry name" value="PRK09230.1"/>
    <property type="match status" value="1"/>
</dbReference>
<dbReference type="Pfam" id="PF07969">
    <property type="entry name" value="Amidohydro_3"/>
    <property type="match status" value="1"/>
</dbReference>
<gene>
    <name evidence="5" type="primary">codA</name>
    <name evidence="5" type="ORF">GBA65_00655</name>
</gene>
<evidence type="ECO:0000259" key="4">
    <source>
        <dbReference type="Pfam" id="PF07969"/>
    </source>
</evidence>
<dbReference type="Gene3D" id="2.30.40.10">
    <property type="entry name" value="Urease, subunit C, domain 1"/>
    <property type="match status" value="1"/>
</dbReference>
<feature type="compositionally biased region" description="Low complexity" evidence="3">
    <location>
        <begin position="422"/>
        <end position="439"/>
    </location>
</feature>